<sequence length="158" mass="18892">MVFRDVYPEKGQGARRTIVSVAMSENERDAIELAHRYIGEDAYIWTDENPAYGQLAAWWEHEAVPHSEMFQTPEGVNDNQAESFFSRLRRCEYGTVHRIEPKYLMDLANEMAWREDVRRMSERQKLTDLFCKIMKNGLSRWWRGYFQGHHREMELLML</sequence>
<organism evidence="2 3">
    <name type="scientific">Oxalicibacterium faecigallinarum</name>
    <dbReference type="NCBI Taxonomy" id="573741"/>
    <lineage>
        <taxon>Bacteria</taxon>
        <taxon>Pseudomonadati</taxon>
        <taxon>Pseudomonadota</taxon>
        <taxon>Betaproteobacteria</taxon>
        <taxon>Burkholderiales</taxon>
        <taxon>Oxalobacteraceae</taxon>
        <taxon>Oxalicibacterium</taxon>
    </lineage>
</organism>
<gene>
    <name evidence="2" type="ORF">GCM10008066_24080</name>
</gene>
<protein>
    <recommendedName>
        <fullName evidence="1">ISXO2-like transposase domain-containing protein</fullName>
    </recommendedName>
</protein>
<keyword evidence="3" id="KW-1185">Reference proteome</keyword>
<reference evidence="3" key="1">
    <citation type="journal article" date="2019" name="Int. J. Syst. Evol. Microbiol.">
        <title>The Global Catalogue of Microorganisms (GCM) 10K type strain sequencing project: providing services to taxonomists for standard genome sequencing and annotation.</title>
        <authorList>
            <consortium name="The Broad Institute Genomics Platform"/>
            <consortium name="The Broad Institute Genome Sequencing Center for Infectious Disease"/>
            <person name="Wu L."/>
            <person name="Ma J."/>
        </authorList>
    </citation>
    <scope>NUCLEOTIDE SEQUENCE [LARGE SCALE GENOMIC DNA]</scope>
    <source>
        <strain evidence="3">CCM 2767</strain>
    </source>
</reference>
<proteinExistence type="predicted"/>
<dbReference type="AlphaFoldDB" id="A0A8J3ASC2"/>
<dbReference type="Proteomes" id="UP000642180">
    <property type="component" value="Unassembled WGS sequence"/>
</dbReference>
<evidence type="ECO:0000259" key="1">
    <source>
        <dbReference type="SMART" id="SM01126"/>
    </source>
</evidence>
<accession>A0A8J3ASC2</accession>
<evidence type="ECO:0000313" key="2">
    <source>
        <dbReference type="EMBL" id="GGI20448.1"/>
    </source>
</evidence>
<name>A0A8J3ASC2_9BURK</name>
<dbReference type="EMBL" id="BMDI01000002">
    <property type="protein sequence ID" value="GGI20448.1"/>
    <property type="molecule type" value="Genomic_DNA"/>
</dbReference>
<dbReference type="Pfam" id="PF12762">
    <property type="entry name" value="DDE_Tnp_IS1595"/>
    <property type="match status" value="1"/>
</dbReference>
<evidence type="ECO:0000313" key="3">
    <source>
        <dbReference type="Proteomes" id="UP000642180"/>
    </source>
</evidence>
<comment type="caution">
    <text evidence="2">The sequence shown here is derived from an EMBL/GenBank/DDBJ whole genome shotgun (WGS) entry which is preliminary data.</text>
</comment>
<feature type="domain" description="ISXO2-like transposase" evidence="1">
    <location>
        <begin position="8"/>
        <end position="116"/>
    </location>
</feature>
<dbReference type="InterPro" id="IPR024445">
    <property type="entry name" value="Tnp_ISXO2-like"/>
</dbReference>
<dbReference type="SMART" id="SM01126">
    <property type="entry name" value="DDE_Tnp_IS1595"/>
    <property type="match status" value="1"/>
</dbReference>